<reference evidence="2 3" key="1">
    <citation type="submission" date="2016-10" db="EMBL/GenBank/DDBJ databases">
        <authorList>
            <person name="de Groot N.N."/>
        </authorList>
    </citation>
    <scope>NUCLEOTIDE SEQUENCE [LARGE SCALE GENOMIC DNA]</scope>
    <source>
        <strain evidence="2 3">CGMCC 1.7031</strain>
    </source>
</reference>
<dbReference type="STRING" id="490189.SAMN02927903_02031"/>
<dbReference type="Proteomes" id="UP000199354">
    <property type="component" value="Unassembled WGS sequence"/>
</dbReference>
<keyword evidence="2" id="KW-0808">Transferase</keyword>
<evidence type="ECO:0000313" key="2">
    <source>
        <dbReference type="EMBL" id="SCY67891.1"/>
    </source>
</evidence>
<protein>
    <submittedName>
        <fullName evidence="2">cAMP-binding domain of CRP or a regulatory subunit of cAMP-dependent protein kinases</fullName>
    </submittedName>
</protein>
<keyword evidence="2" id="KW-0418">Kinase</keyword>
<dbReference type="OrthoDB" id="1092431at2"/>
<dbReference type="PROSITE" id="PS50042">
    <property type="entry name" value="CNMP_BINDING_3"/>
    <property type="match status" value="1"/>
</dbReference>
<feature type="domain" description="Cyclic nucleotide-binding" evidence="1">
    <location>
        <begin position="11"/>
        <end position="123"/>
    </location>
</feature>
<dbReference type="Gene3D" id="2.60.120.10">
    <property type="entry name" value="Jelly Rolls"/>
    <property type="match status" value="1"/>
</dbReference>
<evidence type="ECO:0000259" key="1">
    <source>
        <dbReference type="PROSITE" id="PS50042"/>
    </source>
</evidence>
<proteinExistence type="predicted"/>
<dbReference type="InterPro" id="IPR000595">
    <property type="entry name" value="cNMP-bd_dom"/>
</dbReference>
<evidence type="ECO:0000313" key="3">
    <source>
        <dbReference type="Proteomes" id="UP000199354"/>
    </source>
</evidence>
<dbReference type="InterPro" id="IPR018490">
    <property type="entry name" value="cNMP-bd_dom_sf"/>
</dbReference>
<dbReference type="SUPFAM" id="SSF51206">
    <property type="entry name" value="cAMP-binding domain-like"/>
    <property type="match status" value="1"/>
</dbReference>
<dbReference type="GO" id="GO:0016301">
    <property type="term" value="F:kinase activity"/>
    <property type="evidence" value="ECO:0007669"/>
    <property type="project" value="UniProtKB-KW"/>
</dbReference>
<keyword evidence="3" id="KW-1185">Reference proteome</keyword>
<dbReference type="Pfam" id="PF00027">
    <property type="entry name" value="cNMP_binding"/>
    <property type="match status" value="1"/>
</dbReference>
<dbReference type="RefSeq" id="WP_091142870.1">
    <property type="nucleotide sequence ID" value="NZ_FMVF01000008.1"/>
</dbReference>
<name>A0A1G5HW11_9FLAO</name>
<dbReference type="EMBL" id="FMVF01000008">
    <property type="protein sequence ID" value="SCY67891.1"/>
    <property type="molecule type" value="Genomic_DNA"/>
</dbReference>
<sequence>MYLPLLDHIDKFVKLDHDERNTVLTYLDCHKVRKKEHVLKEGQVCNAQYFIVKGCFHQYIINEKGVEKTLLFGIENWWMTDFLSFQSHSPSNFYIQAIENSEVISIDKESLEDLLIRVPKLERYFRLCMQKSFGASQVRIKYLFTMSAEERYHHINTMFPEFVQRVPQYMLASYLDFSPEFLSKIRAGKV</sequence>
<accession>A0A1G5HW11</accession>
<gene>
    <name evidence="2" type="ORF">SAMN02927903_02031</name>
</gene>
<dbReference type="CDD" id="cd00038">
    <property type="entry name" value="CAP_ED"/>
    <property type="match status" value="1"/>
</dbReference>
<organism evidence="2 3">
    <name type="scientific">Flavobacterium caeni</name>
    <dbReference type="NCBI Taxonomy" id="490189"/>
    <lineage>
        <taxon>Bacteria</taxon>
        <taxon>Pseudomonadati</taxon>
        <taxon>Bacteroidota</taxon>
        <taxon>Flavobacteriia</taxon>
        <taxon>Flavobacteriales</taxon>
        <taxon>Flavobacteriaceae</taxon>
        <taxon>Flavobacterium</taxon>
    </lineage>
</organism>
<dbReference type="InterPro" id="IPR014710">
    <property type="entry name" value="RmlC-like_jellyroll"/>
</dbReference>
<dbReference type="AlphaFoldDB" id="A0A1G5HW11"/>